<name>A0A9W8KW29_9FUNG</name>
<dbReference type="InterPro" id="IPR055334">
    <property type="entry name" value="PEX8-like"/>
</dbReference>
<dbReference type="Proteomes" id="UP001151518">
    <property type="component" value="Unassembled WGS sequence"/>
</dbReference>
<evidence type="ECO:0000313" key="2">
    <source>
        <dbReference type="Proteomes" id="UP001151518"/>
    </source>
</evidence>
<gene>
    <name evidence="1" type="ORF">GGI25_005488</name>
</gene>
<dbReference type="EMBL" id="JANBTW010000102">
    <property type="protein sequence ID" value="KAJ2671474.1"/>
    <property type="molecule type" value="Genomic_DNA"/>
</dbReference>
<dbReference type="PANTHER" id="PTHR39214">
    <property type="entry name" value="MICROBODY (PEROXISOME) BIOGENESIS PROTEIN PEROXIN 8 (EUROFUNG)"/>
    <property type="match status" value="1"/>
</dbReference>
<proteinExistence type="predicted"/>
<comment type="caution">
    <text evidence="1">The sequence shown here is derived from an EMBL/GenBank/DDBJ whole genome shotgun (WGS) entry which is preliminary data.</text>
</comment>
<dbReference type="AlphaFoldDB" id="A0A9W8KW29"/>
<reference evidence="1" key="1">
    <citation type="submission" date="2022-07" db="EMBL/GenBank/DDBJ databases">
        <title>Phylogenomic reconstructions and comparative analyses of Kickxellomycotina fungi.</title>
        <authorList>
            <person name="Reynolds N.K."/>
            <person name="Stajich J.E."/>
            <person name="Barry K."/>
            <person name="Grigoriev I.V."/>
            <person name="Crous P."/>
            <person name="Smith M.E."/>
        </authorList>
    </citation>
    <scope>NUCLEOTIDE SEQUENCE</scope>
    <source>
        <strain evidence="1">NRRL 3115</strain>
    </source>
</reference>
<dbReference type="PANTHER" id="PTHR39214:SF1">
    <property type="entry name" value="MICROBODY (PEROXISOME) BIOGENESIS PROTEIN PEROXIN 8 (EUROFUNG)"/>
    <property type="match status" value="1"/>
</dbReference>
<dbReference type="OrthoDB" id="2357318at2759"/>
<accession>A0A9W8KW29</accession>
<sequence>MNSEYRAPARILSTSTAPVLISECAHDLLVRWPPLALSAIVKGQLANEAQSIFHLGQYVATFRARSARDAKAKRMESMRRNFVDSAAHWVASGISSIVVGRGSGRALDRNTIENIDAVLVAAERVSLEDKDDYSGVLVKAGTLALVGGVVVALVSEAVFDAVVDRAAALYVRLAQAICKQIAGNDGLSVLPNITGEMQAATIVMLAACIEAVPLLSSSSRFSAHVDQLMRGNDSDASSILVIFSRVLQDIIADQVRSSGHSGYPDTERATALICAFIKAPAISFSSTWQAIQLLHTAALSVLIDKETREKSAGAGSSNSMEDVFALAALHVAEATLQRFFLEDAYQRVPKKDLDHVWCLVIDTMAAVHFTTLKFGREGSEVFRRASTLAMQFLQSRPAINVDSVVRKLFSSQPCLSFMATQPVSYISGARTCLILFYIDLLEHLVPYLSTHTLAHLVVPLASRYADTEGLLVAGPEWFESAHALILAILELVARDDNSNTETVGHRDRAAMVLELVPWYADLLLKLYPDMGISAKLLRIAYTATVRAATTNNWQSNVRLRILPPAHKESRMGSSVDLGQILAWDLVRKLLDYLDNTNEYNGKSRVRAEVEMVRRRELLVVVADLLAAVPFELLPILMAELRKRLLAESEWATRRAVVDEIQEVILAKADVARKPPLSIWTWQLRADVDKSRHIITEKL</sequence>
<evidence type="ECO:0000313" key="1">
    <source>
        <dbReference type="EMBL" id="KAJ2671474.1"/>
    </source>
</evidence>
<organism evidence="1 2">
    <name type="scientific">Coemansia spiralis</name>
    <dbReference type="NCBI Taxonomy" id="417178"/>
    <lineage>
        <taxon>Eukaryota</taxon>
        <taxon>Fungi</taxon>
        <taxon>Fungi incertae sedis</taxon>
        <taxon>Zoopagomycota</taxon>
        <taxon>Kickxellomycotina</taxon>
        <taxon>Kickxellomycetes</taxon>
        <taxon>Kickxellales</taxon>
        <taxon>Kickxellaceae</taxon>
        <taxon>Coemansia</taxon>
    </lineage>
</organism>
<protein>
    <submittedName>
        <fullName evidence="1">Uncharacterized protein</fullName>
    </submittedName>
</protein>